<name>A0AAV1J393_9NEOP</name>
<evidence type="ECO:0000313" key="3">
    <source>
        <dbReference type="EMBL" id="CAK1542871.1"/>
    </source>
</evidence>
<keyword evidence="4" id="KW-1185">Reference proteome</keyword>
<sequence length="140" mass="15745">MHLSISTLIIIACAPQVAPAPSSTDTIKERRQKKSPNYPFPSYHQILVPLHVIPIHGSPWHEHHNVTRHAQILVPVHNLVPIHELVPVDRLSVLPVQRVEDAAMHQYRNDDRFRNPIGGYGVGWRFGGHGAGHGFHYSFG</sequence>
<keyword evidence="2" id="KW-0732">Signal</keyword>
<dbReference type="Proteomes" id="UP001497472">
    <property type="component" value="Unassembled WGS sequence"/>
</dbReference>
<proteinExistence type="predicted"/>
<evidence type="ECO:0000313" key="4">
    <source>
        <dbReference type="Proteomes" id="UP001497472"/>
    </source>
</evidence>
<feature type="chain" id="PRO_5043494454" description="Secreted protein" evidence="2">
    <location>
        <begin position="20"/>
        <end position="140"/>
    </location>
</feature>
<protein>
    <recommendedName>
        <fullName evidence="5">Secreted protein</fullName>
    </recommendedName>
</protein>
<evidence type="ECO:0008006" key="5">
    <source>
        <dbReference type="Google" id="ProtNLM"/>
    </source>
</evidence>
<gene>
    <name evidence="3" type="ORF">LNINA_LOCUS2719</name>
</gene>
<feature type="signal peptide" evidence="2">
    <location>
        <begin position="1"/>
        <end position="19"/>
    </location>
</feature>
<evidence type="ECO:0000256" key="2">
    <source>
        <dbReference type="SAM" id="SignalP"/>
    </source>
</evidence>
<comment type="caution">
    <text evidence="3">The sequence shown here is derived from an EMBL/GenBank/DDBJ whole genome shotgun (WGS) entry which is preliminary data.</text>
</comment>
<feature type="region of interest" description="Disordered" evidence="1">
    <location>
        <begin position="19"/>
        <end position="38"/>
    </location>
</feature>
<accession>A0AAV1J393</accession>
<organism evidence="3 4">
    <name type="scientific">Leptosia nina</name>
    <dbReference type="NCBI Taxonomy" id="320188"/>
    <lineage>
        <taxon>Eukaryota</taxon>
        <taxon>Metazoa</taxon>
        <taxon>Ecdysozoa</taxon>
        <taxon>Arthropoda</taxon>
        <taxon>Hexapoda</taxon>
        <taxon>Insecta</taxon>
        <taxon>Pterygota</taxon>
        <taxon>Neoptera</taxon>
        <taxon>Endopterygota</taxon>
        <taxon>Lepidoptera</taxon>
        <taxon>Glossata</taxon>
        <taxon>Ditrysia</taxon>
        <taxon>Papilionoidea</taxon>
        <taxon>Pieridae</taxon>
        <taxon>Pierinae</taxon>
        <taxon>Leptosia</taxon>
    </lineage>
</organism>
<reference evidence="3 4" key="1">
    <citation type="submission" date="2023-11" db="EMBL/GenBank/DDBJ databases">
        <authorList>
            <person name="Okamura Y."/>
        </authorList>
    </citation>
    <scope>NUCLEOTIDE SEQUENCE [LARGE SCALE GENOMIC DNA]</scope>
</reference>
<evidence type="ECO:0000256" key="1">
    <source>
        <dbReference type="SAM" id="MobiDB-lite"/>
    </source>
</evidence>
<dbReference type="AlphaFoldDB" id="A0AAV1J393"/>
<dbReference type="EMBL" id="CAVLEF010000004">
    <property type="protein sequence ID" value="CAK1542871.1"/>
    <property type="molecule type" value="Genomic_DNA"/>
</dbReference>